<dbReference type="EMBL" id="SGPM01000042">
    <property type="protein sequence ID" value="THH31625.1"/>
    <property type="molecule type" value="Genomic_DNA"/>
</dbReference>
<evidence type="ECO:0000313" key="2">
    <source>
        <dbReference type="Proteomes" id="UP000308730"/>
    </source>
</evidence>
<dbReference type="AlphaFoldDB" id="A0A4S4N025"/>
<dbReference type="Proteomes" id="UP000308730">
    <property type="component" value="Unassembled WGS sequence"/>
</dbReference>
<comment type="caution">
    <text evidence="1">The sequence shown here is derived from an EMBL/GenBank/DDBJ whole genome shotgun (WGS) entry which is preliminary data.</text>
</comment>
<accession>A0A4S4N025</accession>
<protein>
    <recommendedName>
        <fullName evidence="3">F-box domain-containing protein</fullName>
    </recommendedName>
</protein>
<organism evidence="1 2">
    <name type="scientific">Antrodiella citrinella</name>
    <dbReference type="NCBI Taxonomy" id="2447956"/>
    <lineage>
        <taxon>Eukaryota</taxon>
        <taxon>Fungi</taxon>
        <taxon>Dikarya</taxon>
        <taxon>Basidiomycota</taxon>
        <taxon>Agaricomycotina</taxon>
        <taxon>Agaricomycetes</taxon>
        <taxon>Polyporales</taxon>
        <taxon>Steccherinaceae</taxon>
        <taxon>Antrodiella</taxon>
    </lineage>
</organism>
<proteinExistence type="predicted"/>
<dbReference type="InterPro" id="IPR032675">
    <property type="entry name" value="LRR_dom_sf"/>
</dbReference>
<name>A0A4S4N025_9APHY</name>
<evidence type="ECO:0000313" key="1">
    <source>
        <dbReference type="EMBL" id="THH31625.1"/>
    </source>
</evidence>
<keyword evidence="2" id="KW-1185">Reference proteome</keyword>
<dbReference type="Gene3D" id="3.80.10.10">
    <property type="entry name" value="Ribonuclease Inhibitor"/>
    <property type="match status" value="1"/>
</dbReference>
<evidence type="ECO:0008006" key="3">
    <source>
        <dbReference type="Google" id="ProtNLM"/>
    </source>
</evidence>
<dbReference type="OrthoDB" id="3188866at2759"/>
<gene>
    <name evidence="1" type="ORF">EUX98_g2579</name>
</gene>
<reference evidence="1 2" key="1">
    <citation type="submission" date="2019-02" db="EMBL/GenBank/DDBJ databases">
        <title>Genome sequencing of the rare red list fungi Antrodiella citrinella (Flaviporus citrinellus).</title>
        <authorList>
            <person name="Buettner E."/>
            <person name="Kellner H."/>
        </authorList>
    </citation>
    <scope>NUCLEOTIDE SEQUENCE [LARGE SCALE GENOMIC DNA]</scope>
    <source>
        <strain evidence="1 2">DSM 108506</strain>
    </source>
</reference>
<sequence>MQLSLETYSLIVKYVADRENLASLCRVSKAFQKVAERKLYNTVDLRGYTRTASICRLLSNRPRLAVLVDALSIHLAEDESADSDESMDPTPDDYWDTIADALKETSKLRHLNLYIDTGDEASQAWVLDRCVFQLRSFHCDFTWDAHLSTFLNTQSHLSDLYLVDFRSETSADTPLSSLHVHSLPKLSTLECTFMEAAATLSPGRPISRLKTCFSRSQILEKREEMTDLFAKLRNLRKPLRTLDIADASYTPDFSMELLNTVVNTFANLNHLRYLGTLVLPVGGRERVAFYGTLMRLHKLQCIEVEVSDWEPAPTNPAALRALTLELRIYCPSISRVVFVHDFDRTVMKMSDNYCVVDGDANAETLWRDI</sequence>